<dbReference type="RefSeq" id="WP_290320004.1">
    <property type="nucleotide sequence ID" value="NZ_JAUFPN010000198.1"/>
</dbReference>
<evidence type="ECO:0000313" key="2">
    <source>
        <dbReference type="EMBL" id="MDN3567920.1"/>
    </source>
</evidence>
<dbReference type="InterPro" id="IPR013108">
    <property type="entry name" value="Amidohydro_3"/>
</dbReference>
<dbReference type="CDD" id="cd01293">
    <property type="entry name" value="Bact_CD"/>
    <property type="match status" value="1"/>
</dbReference>
<sequence length="394" mass="40845">MDLLLTNARLQDGRTGMAIACAAGRIAALLPPGAPLPPAAATHDLGGELVLPGLVDGHMHLDKTTLGLPWMPHQAGPTRLSRIETDARVLPGLPLDTEARATAMIRRVVPFGTAYIRSHCDVTPAFGLTALEGTLAARQAHRHMVHVETVAFPQAGIIRAPGTLELLDAALRAGADLVGGLDPCEVDRDAKGHLDAVFGLAEKHGKGIDIHLHEAGELGLFSLQEFCARTVAHGLQGRATISHGFCLGGIAESKQQAAAALMAESGVALATHGAGGASLPPLGLLRAAGVRILCGHDNLRDTWGPYGSGDMLERAAIIGWRADWRTDEMLLAMLAMVTVEGARAVGAGETGIGAGMPANFFSVQAENGQEAIAQHPGRGVVVFGGAILSFDKTG</sequence>
<name>A0ABT8AE25_9PROT</name>
<dbReference type="Proteomes" id="UP001529369">
    <property type="component" value="Unassembled WGS sequence"/>
</dbReference>
<dbReference type="Pfam" id="PF07969">
    <property type="entry name" value="Amidohydro_3"/>
    <property type="match status" value="1"/>
</dbReference>
<evidence type="ECO:0000313" key="3">
    <source>
        <dbReference type="Proteomes" id="UP001529369"/>
    </source>
</evidence>
<reference evidence="3" key="1">
    <citation type="journal article" date="2019" name="Int. J. Syst. Evol. Microbiol.">
        <title>The Global Catalogue of Microorganisms (GCM) 10K type strain sequencing project: providing services to taxonomists for standard genome sequencing and annotation.</title>
        <authorList>
            <consortium name="The Broad Institute Genomics Platform"/>
            <consortium name="The Broad Institute Genome Sequencing Center for Infectious Disease"/>
            <person name="Wu L."/>
            <person name="Ma J."/>
        </authorList>
    </citation>
    <scope>NUCLEOTIDE SEQUENCE [LARGE SCALE GENOMIC DNA]</scope>
    <source>
        <strain evidence="3">CECT 7131</strain>
    </source>
</reference>
<dbReference type="InterPro" id="IPR011059">
    <property type="entry name" value="Metal-dep_hydrolase_composite"/>
</dbReference>
<dbReference type="InterPro" id="IPR052349">
    <property type="entry name" value="Metallo-hydrolase_Enzymes"/>
</dbReference>
<dbReference type="Gene3D" id="3.20.20.140">
    <property type="entry name" value="Metal-dependent hydrolases"/>
    <property type="match status" value="1"/>
</dbReference>
<dbReference type="SUPFAM" id="SSF51556">
    <property type="entry name" value="Metallo-dependent hydrolases"/>
    <property type="match status" value="1"/>
</dbReference>
<feature type="domain" description="Amidohydrolase 3" evidence="1">
    <location>
        <begin position="77"/>
        <end position="360"/>
    </location>
</feature>
<proteinExistence type="predicted"/>
<dbReference type="PANTHER" id="PTHR32027">
    <property type="entry name" value="CYTOSINE DEAMINASE"/>
    <property type="match status" value="1"/>
</dbReference>
<dbReference type="EMBL" id="JAUFPN010000198">
    <property type="protein sequence ID" value="MDN3567920.1"/>
    <property type="molecule type" value="Genomic_DNA"/>
</dbReference>
<dbReference type="InterPro" id="IPR032466">
    <property type="entry name" value="Metal_Hydrolase"/>
</dbReference>
<organism evidence="2 3">
    <name type="scientific">Paeniroseomonas aquatica</name>
    <dbReference type="NCBI Taxonomy" id="373043"/>
    <lineage>
        <taxon>Bacteria</taxon>
        <taxon>Pseudomonadati</taxon>
        <taxon>Pseudomonadota</taxon>
        <taxon>Alphaproteobacteria</taxon>
        <taxon>Acetobacterales</taxon>
        <taxon>Acetobacteraceae</taxon>
        <taxon>Paeniroseomonas</taxon>
    </lineage>
</organism>
<comment type="caution">
    <text evidence="2">The sequence shown here is derived from an EMBL/GenBank/DDBJ whole genome shotgun (WGS) entry which is preliminary data.</text>
</comment>
<protein>
    <submittedName>
        <fullName evidence="2">Amidohydrolase</fullName>
    </submittedName>
</protein>
<accession>A0ABT8AE25</accession>
<keyword evidence="3" id="KW-1185">Reference proteome</keyword>
<dbReference type="PANTHER" id="PTHR32027:SF9">
    <property type="entry name" value="BLL3847 PROTEIN"/>
    <property type="match status" value="1"/>
</dbReference>
<dbReference type="NCBIfam" id="NF004636">
    <property type="entry name" value="PRK05985.1"/>
    <property type="match status" value="1"/>
</dbReference>
<dbReference type="Gene3D" id="2.30.40.10">
    <property type="entry name" value="Urease, subunit C, domain 1"/>
    <property type="match status" value="1"/>
</dbReference>
<gene>
    <name evidence="2" type="ORF">QWZ14_26370</name>
</gene>
<evidence type="ECO:0000259" key="1">
    <source>
        <dbReference type="Pfam" id="PF07969"/>
    </source>
</evidence>
<dbReference type="SUPFAM" id="SSF51338">
    <property type="entry name" value="Composite domain of metallo-dependent hydrolases"/>
    <property type="match status" value="1"/>
</dbReference>